<dbReference type="AlphaFoldDB" id="W2H1R3"/>
<sequence>MDAYKGDIPVTNMHDTSPLWERRFDAGGYFVRPKDLYIGGSLKSNLCFNLDGEMDSNIDANVEANMDVNIGYNMGDMDKQHGRPRPHERTIFQLLLTNFV</sequence>
<dbReference type="EMBL" id="KI685703">
    <property type="protein sequence ID" value="ETK89129.1"/>
    <property type="molecule type" value="Genomic_DNA"/>
</dbReference>
<proteinExistence type="predicted"/>
<gene>
    <name evidence="1" type="ORF">L915_06721</name>
</gene>
<dbReference type="VEuPathDB" id="FungiDB:PPTG_20993"/>
<organism evidence="1">
    <name type="scientific">Phytophthora nicotianae</name>
    <name type="common">Potato buckeye rot agent</name>
    <name type="synonym">Phytophthora parasitica</name>
    <dbReference type="NCBI Taxonomy" id="4792"/>
    <lineage>
        <taxon>Eukaryota</taxon>
        <taxon>Sar</taxon>
        <taxon>Stramenopiles</taxon>
        <taxon>Oomycota</taxon>
        <taxon>Peronosporomycetes</taxon>
        <taxon>Peronosporales</taxon>
        <taxon>Peronosporaceae</taxon>
        <taxon>Phytophthora</taxon>
    </lineage>
</organism>
<protein>
    <submittedName>
        <fullName evidence="1">Uncharacterized protein</fullName>
    </submittedName>
</protein>
<accession>W2H1R3</accession>
<name>W2H1R3_PHYNI</name>
<reference evidence="1" key="1">
    <citation type="submission" date="2013-11" db="EMBL/GenBank/DDBJ databases">
        <title>The Genome Sequence of Phytophthora parasitica CJ02B3.</title>
        <authorList>
            <consortium name="The Broad Institute Genomics Platform"/>
            <person name="Russ C."/>
            <person name="Tyler B."/>
            <person name="Panabieres F."/>
            <person name="Shan W."/>
            <person name="Tripathy S."/>
            <person name="Grunwald N."/>
            <person name="Machado M."/>
            <person name="Johnson C.S."/>
            <person name="Arredondo F."/>
            <person name="Hong C."/>
            <person name="Coffey M."/>
            <person name="Young S.K."/>
            <person name="Zeng Q."/>
            <person name="Gargeya S."/>
            <person name="Fitzgerald M."/>
            <person name="Abouelleil A."/>
            <person name="Alvarado L."/>
            <person name="Chapman S.B."/>
            <person name="Gainer-Dewar J."/>
            <person name="Goldberg J."/>
            <person name="Griggs A."/>
            <person name="Gujja S."/>
            <person name="Hansen M."/>
            <person name="Howarth C."/>
            <person name="Imamovic A."/>
            <person name="Ireland A."/>
            <person name="Larimer J."/>
            <person name="McCowan C."/>
            <person name="Murphy C."/>
            <person name="Pearson M."/>
            <person name="Poon T.W."/>
            <person name="Priest M."/>
            <person name="Roberts A."/>
            <person name="Saif S."/>
            <person name="Shea T."/>
            <person name="Sykes S."/>
            <person name="Wortman J."/>
            <person name="Nusbaum C."/>
            <person name="Birren B."/>
        </authorList>
    </citation>
    <scope>NUCLEOTIDE SEQUENCE [LARGE SCALE GENOMIC DNA]</scope>
    <source>
        <strain evidence="1">CJ02B3</strain>
    </source>
</reference>
<evidence type="ECO:0000313" key="1">
    <source>
        <dbReference type="EMBL" id="ETK89129.1"/>
    </source>
</evidence>
<dbReference type="Proteomes" id="UP000053236">
    <property type="component" value="Unassembled WGS sequence"/>
</dbReference>